<dbReference type="PANTHER" id="PTHR42879">
    <property type="entry name" value="3-OXOACYL-(ACYL-CARRIER-PROTEIN) REDUCTASE"/>
    <property type="match status" value="1"/>
</dbReference>
<dbReference type="Pfam" id="PF13561">
    <property type="entry name" value="adh_short_C2"/>
    <property type="match status" value="1"/>
</dbReference>
<dbReference type="SMART" id="SM00822">
    <property type="entry name" value="PKS_KR"/>
    <property type="match status" value="1"/>
</dbReference>
<dbReference type="CDD" id="cd05333">
    <property type="entry name" value="BKR_SDR_c"/>
    <property type="match status" value="1"/>
</dbReference>
<dbReference type="NCBIfam" id="NF005559">
    <property type="entry name" value="PRK07231.1"/>
    <property type="match status" value="1"/>
</dbReference>
<dbReference type="Proteomes" id="UP001354971">
    <property type="component" value="Unassembled WGS sequence"/>
</dbReference>
<dbReference type="NCBIfam" id="TIGR01830">
    <property type="entry name" value="3oxo_ACP_reduc"/>
    <property type="match status" value="1"/>
</dbReference>
<dbReference type="PROSITE" id="PS00061">
    <property type="entry name" value="ADH_SHORT"/>
    <property type="match status" value="1"/>
</dbReference>
<organism evidence="5 6">
    <name type="scientific">Hyphobacterium lacteum</name>
    <dbReference type="NCBI Taxonomy" id="3116575"/>
    <lineage>
        <taxon>Bacteria</taxon>
        <taxon>Pseudomonadati</taxon>
        <taxon>Pseudomonadota</taxon>
        <taxon>Alphaproteobacteria</taxon>
        <taxon>Maricaulales</taxon>
        <taxon>Maricaulaceae</taxon>
        <taxon>Hyphobacterium</taxon>
    </lineage>
</organism>
<keyword evidence="3" id="KW-0275">Fatty acid biosynthesis</keyword>
<comment type="caution">
    <text evidence="5">The sequence shown here is derived from an EMBL/GenBank/DDBJ whole genome shotgun (WGS) entry which is preliminary data.</text>
</comment>
<dbReference type="RefSeq" id="WP_330197437.1">
    <property type="nucleotide sequence ID" value="NZ_JAZDRP010000001.1"/>
</dbReference>
<dbReference type="EMBL" id="JAZDRP010000001">
    <property type="protein sequence ID" value="MEE2524769.1"/>
    <property type="molecule type" value="Genomic_DNA"/>
</dbReference>
<dbReference type="GO" id="GO:0004316">
    <property type="term" value="F:3-oxoacyl-[acyl-carrier-protein] reductase (NADPH) activity"/>
    <property type="evidence" value="ECO:0007669"/>
    <property type="project" value="UniProtKB-EC"/>
</dbReference>
<keyword evidence="3" id="KW-0444">Lipid biosynthesis</keyword>
<dbReference type="InterPro" id="IPR036291">
    <property type="entry name" value="NAD(P)-bd_dom_sf"/>
</dbReference>
<dbReference type="EC" id="1.1.1.100" evidence="3"/>
<dbReference type="NCBIfam" id="NF004199">
    <property type="entry name" value="PRK05653.1-4"/>
    <property type="match status" value="1"/>
</dbReference>
<dbReference type="Gene3D" id="3.40.50.720">
    <property type="entry name" value="NAD(P)-binding Rossmann-like Domain"/>
    <property type="match status" value="1"/>
</dbReference>
<keyword evidence="6" id="KW-1185">Reference proteome</keyword>
<comment type="similarity">
    <text evidence="1 3">Belongs to the short-chain dehydrogenases/reductases (SDR) family.</text>
</comment>
<reference evidence="5 6" key="1">
    <citation type="submission" date="2024-01" db="EMBL/GenBank/DDBJ databases">
        <title>Hyphobacterium bacterium isolated from marine sediment.</title>
        <authorList>
            <person name="Zhao S."/>
        </authorList>
    </citation>
    <scope>NUCLEOTIDE SEQUENCE [LARGE SCALE GENOMIC DNA]</scope>
    <source>
        <strain evidence="6">HN65</strain>
    </source>
</reference>
<comment type="subunit">
    <text evidence="3">Homotetramer.</text>
</comment>
<dbReference type="PANTHER" id="PTHR42879:SF2">
    <property type="entry name" value="3-OXOACYL-[ACYL-CARRIER-PROTEIN] REDUCTASE FABG"/>
    <property type="match status" value="1"/>
</dbReference>
<accession>A0ABU7LME9</accession>
<evidence type="ECO:0000256" key="3">
    <source>
        <dbReference type="RuleBase" id="RU366074"/>
    </source>
</evidence>
<evidence type="ECO:0000256" key="2">
    <source>
        <dbReference type="ARBA" id="ARBA00023002"/>
    </source>
</evidence>
<keyword evidence="3" id="KW-0521">NADP</keyword>
<sequence length="245" mass="25448">MFSLDGKTALVTGATGGIGGSIARALHAQGATVTISGTRQEKLDELKAELGERVHAIACNLSDGEAVDALPKQAAEAMDGLDILVANAGITKDGLLMRMKDEDWEQVLKINLESYFRLSRAALRGMMKARHGRIIGITSVVGVMGNPGQANYCASKAGMIGFTKSLAQEVAARGVTANCVAPGFIASPMTDALNDEQRAAIMAKIPANDLGSGDDIAAAVAYLASNEARYVTGQTLHVNGGMAMI</sequence>
<comment type="catalytic activity">
    <reaction evidence="3">
        <text>a (3R)-hydroxyacyl-[ACP] + NADP(+) = a 3-oxoacyl-[ACP] + NADPH + H(+)</text>
        <dbReference type="Rhea" id="RHEA:17397"/>
        <dbReference type="Rhea" id="RHEA-COMP:9916"/>
        <dbReference type="Rhea" id="RHEA-COMP:9945"/>
        <dbReference type="ChEBI" id="CHEBI:15378"/>
        <dbReference type="ChEBI" id="CHEBI:57783"/>
        <dbReference type="ChEBI" id="CHEBI:58349"/>
        <dbReference type="ChEBI" id="CHEBI:78776"/>
        <dbReference type="ChEBI" id="CHEBI:78827"/>
        <dbReference type="EC" id="1.1.1.100"/>
    </reaction>
</comment>
<keyword evidence="2 3" id="KW-0560">Oxidoreductase</keyword>
<proteinExistence type="inferred from homology"/>
<evidence type="ECO:0000259" key="4">
    <source>
        <dbReference type="SMART" id="SM00822"/>
    </source>
</evidence>
<dbReference type="InterPro" id="IPR057326">
    <property type="entry name" value="KR_dom"/>
</dbReference>
<comment type="pathway">
    <text evidence="3">Lipid metabolism; fatty acid biosynthesis.</text>
</comment>
<keyword evidence="3" id="KW-0443">Lipid metabolism</keyword>
<dbReference type="InterPro" id="IPR011284">
    <property type="entry name" value="3oxo_ACP_reduc"/>
</dbReference>
<dbReference type="InterPro" id="IPR020904">
    <property type="entry name" value="Sc_DH/Rdtase_CS"/>
</dbReference>
<gene>
    <name evidence="5" type="primary">fabG</name>
    <name evidence="5" type="ORF">V0U79_00190</name>
</gene>
<dbReference type="NCBIfam" id="NF009466">
    <property type="entry name" value="PRK12826.1-2"/>
    <property type="match status" value="1"/>
</dbReference>
<feature type="domain" description="Ketoreductase" evidence="4">
    <location>
        <begin position="7"/>
        <end position="188"/>
    </location>
</feature>
<evidence type="ECO:0000313" key="6">
    <source>
        <dbReference type="Proteomes" id="UP001354971"/>
    </source>
</evidence>
<dbReference type="InterPro" id="IPR050259">
    <property type="entry name" value="SDR"/>
</dbReference>
<comment type="function">
    <text evidence="3">Catalyzes the NADPH-dependent reduction of beta-ketoacyl-ACP substrates to beta-hydroxyacyl-ACP products, the first reductive step in the elongation cycle of fatty acid biosynthesis.</text>
</comment>
<evidence type="ECO:0000256" key="1">
    <source>
        <dbReference type="ARBA" id="ARBA00006484"/>
    </source>
</evidence>
<evidence type="ECO:0000313" key="5">
    <source>
        <dbReference type="EMBL" id="MEE2524769.1"/>
    </source>
</evidence>
<protein>
    <recommendedName>
        <fullName evidence="3">3-oxoacyl-[acyl-carrier-protein] reductase</fullName>
        <ecNumber evidence="3">1.1.1.100</ecNumber>
    </recommendedName>
</protein>
<dbReference type="InterPro" id="IPR002347">
    <property type="entry name" value="SDR_fam"/>
</dbReference>
<name>A0ABU7LME9_9PROT</name>
<keyword evidence="3" id="KW-0276">Fatty acid metabolism</keyword>
<dbReference type="PRINTS" id="PR00080">
    <property type="entry name" value="SDRFAMILY"/>
</dbReference>
<dbReference type="PRINTS" id="PR00081">
    <property type="entry name" value="GDHRDH"/>
</dbReference>
<dbReference type="SUPFAM" id="SSF51735">
    <property type="entry name" value="NAD(P)-binding Rossmann-fold domains"/>
    <property type="match status" value="1"/>
</dbReference>